<evidence type="ECO:0000259" key="2">
    <source>
        <dbReference type="Pfam" id="PF00535"/>
    </source>
</evidence>
<gene>
    <name evidence="3" type="ORF">H4C15_20360</name>
</gene>
<dbReference type="InterPro" id="IPR001173">
    <property type="entry name" value="Glyco_trans_2-like"/>
</dbReference>
<dbReference type="GO" id="GO:0016740">
    <property type="term" value="F:transferase activity"/>
    <property type="evidence" value="ECO:0007669"/>
    <property type="project" value="UniProtKB-KW"/>
</dbReference>
<dbReference type="Gene3D" id="3.40.50.2000">
    <property type="entry name" value="Glycogen Phosphorylase B"/>
    <property type="match status" value="1"/>
</dbReference>
<protein>
    <submittedName>
        <fullName evidence="3">Glycosyltransferase</fullName>
    </submittedName>
</protein>
<keyword evidence="1" id="KW-1003">Cell membrane</keyword>
<dbReference type="CDD" id="cd00761">
    <property type="entry name" value="Glyco_tranf_GTA_type"/>
    <property type="match status" value="1"/>
</dbReference>
<feature type="domain" description="Glycosyltransferase 2-like" evidence="2">
    <location>
        <begin position="8"/>
        <end position="142"/>
    </location>
</feature>
<comment type="caution">
    <text evidence="3">The sequence shown here is derived from an EMBL/GenBank/DDBJ whole genome shotgun (WGS) entry which is preliminary data.</text>
</comment>
<keyword evidence="1" id="KW-0997">Cell inner membrane</keyword>
<dbReference type="Pfam" id="PF13641">
    <property type="entry name" value="Glyco_tranf_2_3"/>
    <property type="match status" value="1"/>
</dbReference>
<name>A0A7W2R0R3_9PSED</name>
<proteinExistence type="predicted"/>
<keyword evidence="1" id="KW-0472">Membrane</keyword>
<evidence type="ECO:0000313" key="3">
    <source>
        <dbReference type="EMBL" id="MBA6149833.1"/>
    </source>
</evidence>
<dbReference type="Proteomes" id="UP000577346">
    <property type="component" value="Unassembled WGS sequence"/>
</dbReference>
<dbReference type="Gene3D" id="3.90.550.10">
    <property type="entry name" value="Spore Coat Polysaccharide Biosynthesis Protein SpsA, Chain A"/>
    <property type="match status" value="3"/>
</dbReference>
<accession>A0A7W2R0R3</accession>
<organism evidence="3 4">
    <name type="scientific">Pseudomonas juntendi</name>
    <dbReference type="NCBI Taxonomy" id="2666183"/>
    <lineage>
        <taxon>Bacteria</taxon>
        <taxon>Pseudomonadati</taxon>
        <taxon>Pseudomonadota</taxon>
        <taxon>Gammaproteobacteria</taxon>
        <taxon>Pseudomonadales</taxon>
        <taxon>Pseudomonadaceae</taxon>
        <taxon>Pseudomonas</taxon>
    </lineage>
</organism>
<dbReference type="InterPro" id="IPR029044">
    <property type="entry name" value="Nucleotide-diphossugar_trans"/>
</dbReference>
<keyword evidence="3" id="KW-0808">Transferase</keyword>
<dbReference type="InterPro" id="IPR050834">
    <property type="entry name" value="Glycosyltransf_2"/>
</dbReference>
<dbReference type="RefSeq" id="WP_182337123.1">
    <property type="nucleotide sequence ID" value="NZ_JACGDA010000052.1"/>
</dbReference>
<evidence type="ECO:0000256" key="1">
    <source>
        <dbReference type="ARBA" id="ARBA00022519"/>
    </source>
</evidence>
<dbReference type="Pfam" id="PF00535">
    <property type="entry name" value="Glycos_transf_2"/>
    <property type="match status" value="1"/>
</dbReference>
<dbReference type="PANTHER" id="PTHR43685:SF2">
    <property type="entry name" value="GLYCOSYLTRANSFERASE 2-LIKE DOMAIN-CONTAINING PROTEIN"/>
    <property type="match status" value="1"/>
</dbReference>
<dbReference type="SUPFAM" id="SSF53756">
    <property type="entry name" value="UDP-Glycosyltransferase/glycogen phosphorylase"/>
    <property type="match status" value="1"/>
</dbReference>
<sequence>MNELPLVSIVIPAFNPDFFAMALQSAVGQSYEHLEVVICDDSEGDQIEAIVRSVEAQSGRAVRYVRNERRMGFVGNVLKVVQSATGELVKVLCDDDRLMPLCVARQAQALADHPDVTLVLAQRMFADENNYVLPMRLSNARIVSVDSLLNGDDLLSVLHNNPTNFLGSFSAALMRKEQVLSFLSALTQVEQGFVGLLDMALFCCLMRAGQVVMLSQVLIIERLHAERLSKQAAIRASLAQEWRWLLQMLERRGGEVAPARGWVRYKRMSKVTQAPHDWKEMNLVLLLSNWQNTMHRRIGCESENYAELYQQWINERHLSAAQLHQFLRTLEACSAMPKIAVLVVDPHASMDELKHTVHSVQSQHYAAHDCVVLSNTEASVGTEITQYPLQQDWVSQINQVLATLTNSDWVYLLQAGDRLVESALLILAERIAVLSGLACIYSDEDSWVDGTLTEPIFKPDFNIDLMRSYPYVGRTLAFDRAQVIASGGFDARFADLAAHDLLWRLVEAKGPQVVGHIAEIQVHSVFGFAQWMSQTSVIAQSERVVHEHLDRLGIAHLIRHDDLPMLNRIDYQHAHQPLVTLMVSCDQNLGLLQRCVMSVLERTTYSRYEVILMMGGDAEPDVDSWLQAMAEVGGGMLRVLRLPGAAEVAQMVNEAARIARGEYLLLLSPALQVCDGEWVAELLNHAQRPEVAVVGAKVLDVHDRVLHAGLVLGGGDAVGPVCVGDDGQSRGYLQRLQVAQNWTAISGDCLMVRKSVFESLGGMDSAQFSTGLGEVDLCLRARSRGYLVVWTPHACLRAIGAVSTELDANVTPAQQSAFLESWLPLVARDPAYNPNLDLGRVNYSLVPGLQGGWDPFCARTQPSVLALPVNASAVGGYRVTEPFTRLEANGRIVGRVSYEIPGTVQLARMNPDIIVVQLRHSEEAVRDLERMAKYSNARRIFEIDDYVPDPPKKNTHARNRSADIEQHLRRAIGLSDRVVVTTQALADALASMHSDFRVVPNMLNPQAWGSLTSKRAIGPKPRVGWAGGTSHSGDLEVIAETVRQLANDVHWVFFGMCPEELRSYIHEFHPVVSLERYPEKLASLNLDLALAPLEFHIFNDCKSNLRLLEYGACSYPVICTNTEAYRGHLPCTRVYTNSTEEWVAAIRAHLADPEASYRMGDELHQAVMRDFVLRDDNLGHWEWGWLAD</sequence>
<dbReference type="SUPFAM" id="SSF53448">
    <property type="entry name" value="Nucleotide-diphospho-sugar transferases"/>
    <property type="match status" value="3"/>
</dbReference>
<dbReference type="EMBL" id="JACGDA010000052">
    <property type="protein sequence ID" value="MBA6149833.1"/>
    <property type="molecule type" value="Genomic_DNA"/>
</dbReference>
<reference evidence="3 4" key="1">
    <citation type="submission" date="2020-07" db="EMBL/GenBank/DDBJ databases">
        <title>Diversity of carbapenemase encoding genes among Pseudomonas putida group clinical isolates in a tertiary Brazilian hospital.</title>
        <authorList>
            <person name="Alberto-Lei F."/>
            <person name="Nodari C.S."/>
            <person name="Streling A.P."/>
            <person name="Paulino J.T."/>
            <person name="Bessa-Neto F.O."/>
            <person name="Cayo R."/>
            <person name="Gales A.C."/>
        </authorList>
    </citation>
    <scope>NUCLEOTIDE SEQUENCE [LARGE SCALE GENOMIC DNA]</scope>
    <source>
        <strain evidence="3 4">11213</strain>
    </source>
</reference>
<evidence type="ECO:0000313" key="4">
    <source>
        <dbReference type="Proteomes" id="UP000577346"/>
    </source>
</evidence>
<dbReference type="PANTHER" id="PTHR43685">
    <property type="entry name" value="GLYCOSYLTRANSFERASE"/>
    <property type="match status" value="1"/>
</dbReference>
<dbReference type="AlphaFoldDB" id="A0A7W2R0R3"/>